<evidence type="ECO:0000313" key="1">
    <source>
        <dbReference type="EMBL" id="KAE8676848.1"/>
    </source>
</evidence>
<dbReference type="PANTHER" id="PTHR31717:SF45">
    <property type="entry name" value="ZINC FINGER PROTEIN CONSTANS-LIKE 14-RELATED"/>
    <property type="match status" value="1"/>
</dbReference>
<proteinExistence type="predicted"/>
<comment type="caution">
    <text evidence="1">The sequence shown here is derived from an EMBL/GenBank/DDBJ whole genome shotgun (WGS) entry which is preliminary data.</text>
</comment>
<dbReference type="EMBL" id="VEPZ02001375">
    <property type="protein sequence ID" value="KAE8676848.1"/>
    <property type="molecule type" value="Genomic_DNA"/>
</dbReference>
<organism evidence="1 2">
    <name type="scientific">Hibiscus syriacus</name>
    <name type="common">Rose of Sharon</name>
    <dbReference type="NCBI Taxonomy" id="106335"/>
    <lineage>
        <taxon>Eukaryota</taxon>
        <taxon>Viridiplantae</taxon>
        <taxon>Streptophyta</taxon>
        <taxon>Embryophyta</taxon>
        <taxon>Tracheophyta</taxon>
        <taxon>Spermatophyta</taxon>
        <taxon>Magnoliopsida</taxon>
        <taxon>eudicotyledons</taxon>
        <taxon>Gunneridae</taxon>
        <taxon>Pentapetalae</taxon>
        <taxon>rosids</taxon>
        <taxon>malvids</taxon>
        <taxon>Malvales</taxon>
        <taxon>Malvaceae</taxon>
        <taxon>Malvoideae</taxon>
        <taxon>Hibiscus</taxon>
    </lineage>
</organism>
<dbReference type="InterPro" id="IPR030476">
    <property type="entry name" value="Pentaxin_CS"/>
</dbReference>
<evidence type="ECO:0000313" key="2">
    <source>
        <dbReference type="Proteomes" id="UP000436088"/>
    </source>
</evidence>
<sequence>MHEERVSLCENCDWIGHGTSTSNSKHNRQTVNSYSGCPSSAELSSLWPFFWQSPSPAESIGEQEEGLMSIPENMEKTSWSPTGNTISQNQNNSGVSCRMKDMSASDSNCQGAVAAEVLSSLLNFLCAYHFLALLERASEEITKIVELHQCFSWESLPGALHVLRAPSNHLLEAMPFEKRVRYASRKARVDVRKRVKERFVKAGDAYDYDPLN</sequence>
<name>A0A6A2XMP9_HIBSY</name>
<dbReference type="AlphaFoldDB" id="A0A6A2XMP9"/>
<reference evidence="1" key="1">
    <citation type="submission" date="2019-09" db="EMBL/GenBank/DDBJ databases">
        <title>Draft genome information of white flower Hibiscus syriacus.</title>
        <authorList>
            <person name="Kim Y.-M."/>
        </authorList>
    </citation>
    <scope>NUCLEOTIDE SEQUENCE [LARGE SCALE GENOMIC DNA]</scope>
    <source>
        <strain evidence="1">YM2019G1</strain>
    </source>
</reference>
<keyword evidence="2" id="KW-1185">Reference proteome</keyword>
<dbReference type="Proteomes" id="UP000436088">
    <property type="component" value="Unassembled WGS sequence"/>
</dbReference>
<dbReference type="PANTHER" id="PTHR31717">
    <property type="entry name" value="ZINC FINGER PROTEIN CONSTANS-LIKE 10"/>
    <property type="match status" value="1"/>
</dbReference>
<protein>
    <submittedName>
        <fullName evidence="1">Zinc finger protein CONSTANS-LIKE 10</fullName>
    </submittedName>
</protein>
<dbReference type="PROSITE" id="PS00289">
    <property type="entry name" value="PTX_1"/>
    <property type="match status" value="1"/>
</dbReference>
<gene>
    <name evidence="1" type="ORF">F3Y22_tig00111582pilonHSYRG01374</name>
</gene>
<accession>A0A6A2XMP9</accession>